<sequence>MPAIRVYLFCILLPLLLVGCGKEEGYEIRDGKVIWHSWRGDGLSGTWSEGVLLDDARGFTILQQQGYAKNAESVFHGSRKLDGADAATFELLDQSSGLAKDAKRVYLSGAVIEGADPATFALTGMEYLGRDHKDYYLGTAPLHVRDMSTFKTVKDNTFCSQDSDHCIWAWNKFDYYVGTQATPMADSNTFQVIQSSYAKDAKQVYFGSTVLAGADAASFQGIGGESGEFAKDAKHVYWNGEVVEGSDAKTFQLLKYRYAKDSKHTYFCYASGSPPLILAGSDAKTFEVIGPSTQGFGYAKDAKYVYQGANVITGADPATFVVDQGDPENASDKNQRYRNGEPVK</sequence>
<dbReference type="AlphaFoldDB" id="A0A1Y1QEH6"/>
<dbReference type="Pfam" id="PF13644">
    <property type="entry name" value="DKNYY"/>
    <property type="match status" value="1"/>
</dbReference>
<evidence type="ECO:0000313" key="3">
    <source>
        <dbReference type="Proteomes" id="UP000192491"/>
    </source>
</evidence>
<comment type="caution">
    <text evidence="2">The sequence shown here is derived from an EMBL/GenBank/DDBJ whole genome shotgun (WGS) entry which is preliminary data.</text>
</comment>
<dbReference type="InterPro" id="IPR027375">
    <property type="entry name" value="DKNYY"/>
</dbReference>
<feature type="region of interest" description="Disordered" evidence="1">
    <location>
        <begin position="323"/>
        <end position="344"/>
    </location>
</feature>
<name>A0A1Y1QEH6_9GAMM</name>
<proteinExistence type="predicted"/>
<evidence type="ECO:0000313" key="2">
    <source>
        <dbReference type="EMBL" id="OQX03842.1"/>
    </source>
</evidence>
<evidence type="ECO:0000256" key="1">
    <source>
        <dbReference type="SAM" id="MobiDB-lite"/>
    </source>
</evidence>
<dbReference type="PROSITE" id="PS51257">
    <property type="entry name" value="PROKAR_LIPOPROTEIN"/>
    <property type="match status" value="1"/>
</dbReference>
<protein>
    <recommendedName>
        <fullName evidence="4">DKNYY family protein</fullName>
    </recommendedName>
</protein>
<accession>A0A1Y1QEH6</accession>
<dbReference type="Proteomes" id="UP000192491">
    <property type="component" value="Unassembled WGS sequence"/>
</dbReference>
<evidence type="ECO:0008006" key="4">
    <source>
        <dbReference type="Google" id="ProtNLM"/>
    </source>
</evidence>
<reference evidence="2 3" key="1">
    <citation type="submission" date="2017-01" db="EMBL/GenBank/DDBJ databases">
        <title>Novel large sulfur bacteria in the metagenomes of groundwater-fed chemosynthetic microbial mats in the Lake Huron basin.</title>
        <authorList>
            <person name="Sharrar A.M."/>
            <person name="Flood B.E."/>
            <person name="Bailey J.V."/>
            <person name="Jones D.S."/>
            <person name="Biddanda B."/>
            <person name="Ruberg S.A."/>
            <person name="Marcus D.N."/>
            <person name="Dick G.J."/>
        </authorList>
    </citation>
    <scope>NUCLEOTIDE SEQUENCE [LARGE SCALE GENOMIC DNA]</scope>
    <source>
        <strain evidence="2">A8</strain>
    </source>
</reference>
<dbReference type="EMBL" id="MTEJ01000376">
    <property type="protein sequence ID" value="OQX03842.1"/>
    <property type="molecule type" value="Genomic_DNA"/>
</dbReference>
<gene>
    <name evidence="2" type="ORF">BWK73_38145</name>
</gene>
<feature type="compositionally biased region" description="Basic and acidic residues" evidence="1">
    <location>
        <begin position="330"/>
        <end position="344"/>
    </location>
</feature>
<organism evidence="2 3">
    <name type="scientific">Thiothrix lacustris</name>
    <dbReference type="NCBI Taxonomy" id="525917"/>
    <lineage>
        <taxon>Bacteria</taxon>
        <taxon>Pseudomonadati</taxon>
        <taxon>Pseudomonadota</taxon>
        <taxon>Gammaproteobacteria</taxon>
        <taxon>Thiotrichales</taxon>
        <taxon>Thiotrichaceae</taxon>
        <taxon>Thiothrix</taxon>
    </lineage>
</organism>